<dbReference type="Proteomes" id="UP000199532">
    <property type="component" value="Unassembled WGS sequence"/>
</dbReference>
<dbReference type="InterPro" id="IPR047114">
    <property type="entry name" value="YciF"/>
</dbReference>
<evidence type="ECO:0000313" key="1">
    <source>
        <dbReference type="EMBL" id="SEI82360.1"/>
    </source>
</evidence>
<dbReference type="InterPro" id="IPR012347">
    <property type="entry name" value="Ferritin-like"/>
</dbReference>
<name>A0A1H6U1R9_9BACT</name>
<dbReference type="Pfam" id="PF05974">
    <property type="entry name" value="DUF892"/>
    <property type="match status" value="1"/>
</dbReference>
<dbReference type="RefSeq" id="WP_090335342.1">
    <property type="nucleotide sequence ID" value="NZ_FNXY01000003.1"/>
</dbReference>
<dbReference type="SUPFAM" id="SSF47240">
    <property type="entry name" value="Ferritin-like"/>
    <property type="match status" value="1"/>
</dbReference>
<dbReference type="AlphaFoldDB" id="A0A1H6U1R9"/>
<accession>A0A1H6U1R9</accession>
<sequence>MKTAKSKTTKTINEADQEKLTELFVDGLKDIYWAEKHLAKALPKMAKAATSEELKAAFEAHTTETEEHAARLEEIFGLIGEKAQAKKCAAMEGLLEESDEITKSTDKGTMVRDCGLIMAAQKVEHYEIASYGTLRNIARTLGHEDVAAILQTTLDEEGETDHKLTDLAESYVNEEAGQE</sequence>
<dbReference type="PANTHER" id="PTHR30565">
    <property type="entry name" value="PROTEIN YCIF"/>
    <property type="match status" value="1"/>
</dbReference>
<dbReference type="InterPro" id="IPR009078">
    <property type="entry name" value="Ferritin-like_SF"/>
</dbReference>
<reference evidence="1 2" key="1">
    <citation type="submission" date="2016-10" db="EMBL/GenBank/DDBJ databases">
        <authorList>
            <person name="de Groot N.N."/>
        </authorList>
    </citation>
    <scope>NUCLEOTIDE SEQUENCE [LARGE SCALE GENOMIC DNA]</scope>
    <source>
        <strain evidence="1 2">DSM 19938</strain>
    </source>
</reference>
<dbReference type="InterPro" id="IPR010287">
    <property type="entry name" value="DUF892_YciF-like"/>
</dbReference>
<dbReference type="OrthoDB" id="9795056at2"/>
<proteinExistence type="predicted"/>
<dbReference type="PANTHER" id="PTHR30565:SF9">
    <property type="entry name" value="PROTEIN YCIF"/>
    <property type="match status" value="1"/>
</dbReference>
<protein>
    <submittedName>
        <fullName evidence="1">Ferritin-like metal-binding protein YciE</fullName>
    </submittedName>
</protein>
<organism evidence="1 2">
    <name type="scientific">Dyadobacter koreensis</name>
    <dbReference type="NCBI Taxonomy" id="408657"/>
    <lineage>
        <taxon>Bacteria</taxon>
        <taxon>Pseudomonadati</taxon>
        <taxon>Bacteroidota</taxon>
        <taxon>Cytophagia</taxon>
        <taxon>Cytophagales</taxon>
        <taxon>Spirosomataceae</taxon>
        <taxon>Dyadobacter</taxon>
    </lineage>
</organism>
<evidence type="ECO:0000313" key="2">
    <source>
        <dbReference type="Proteomes" id="UP000199532"/>
    </source>
</evidence>
<gene>
    <name evidence="1" type="ORF">SAMN04487995_2372</name>
</gene>
<keyword evidence="2" id="KW-1185">Reference proteome</keyword>
<dbReference type="STRING" id="408657.SAMN04487995_2372"/>
<dbReference type="EMBL" id="FNXY01000003">
    <property type="protein sequence ID" value="SEI82360.1"/>
    <property type="molecule type" value="Genomic_DNA"/>
</dbReference>
<dbReference type="CDD" id="cd07909">
    <property type="entry name" value="YciF"/>
    <property type="match status" value="1"/>
</dbReference>
<dbReference type="Gene3D" id="1.20.1260.10">
    <property type="match status" value="1"/>
</dbReference>